<keyword evidence="7" id="KW-1015">Disulfide bond</keyword>
<evidence type="ECO:0000256" key="1">
    <source>
        <dbReference type="ARBA" id="ARBA00004498"/>
    </source>
</evidence>
<dbReference type="RefSeq" id="XP_022254081.1">
    <property type="nucleotide sequence ID" value="XM_022398373.1"/>
</dbReference>
<evidence type="ECO:0000256" key="5">
    <source>
        <dbReference type="ARBA" id="ARBA00022530"/>
    </source>
</evidence>
<keyword evidence="8" id="KW-0449">Lipoprotein</keyword>
<keyword evidence="6 9" id="KW-0879">Wnt signaling pathway</keyword>
<evidence type="ECO:0000256" key="3">
    <source>
        <dbReference type="ARBA" id="ARBA00022473"/>
    </source>
</evidence>
<dbReference type="PROSITE" id="PS00246">
    <property type="entry name" value="WNT1"/>
    <property type="match status" value="1"/>
</dbReference>
<evidence type="ECO:0000313" key="11">
    <source>
        <dbReference type="RefSeq" id="XP_022254081.1"/>
    </source>
</evidence>
<evidence type="ECO:0000256" key="9">
    <source>
        <dbReference type="RuleBase" id="RU003500"/>
    </source>
</evidence>
<evidence type="ECO:0000256" key="8">
    <source>
        <dbReference type="ARBA" id="ARBA00023288"/>
    </source>
</evidence>
<dbReference type="PANTHER" id="PTHR12027">
    <property type="entry name" value="WNT RELATED"/>
    <property type="match status" value="1"/>
</dbReference>
<sequence length="318" mass="35828">MPYVTTASNVTMTTCQETFVDRRWNCSSIIQAPNYTPDLTSGTREQAFVYALSSAALGHTVARACSAGTLLLCGCGHVPTGPPHGDFKWGGCADNLQYGIKYSRSFSDGPWMRKKTKKTVDGVLNRHNNRAGRRALRANLMTQCKCHGVSGSCNIKTCWKGLPRIQTIADYLKQKYYVAIEVIDHRVRRNPELLPVNSQLGMYQNDDLIYTTKSPDYCMPNPKVGSLGTLGRRCNATSDGTDSCDSMCCGRGYRRYTVEKVERYDYLGYLTFGLTKSISTKYHLTVKKENLLTVFRLVLCVYWYCRRDFIQLLTLINS</sequence>
<keyword evidence="4" id="KW-0964">Secreted</keyword>
<organism evidence="10 11">
    <name type="scientific">Limulus polyphemus</name>
    <name type="common">Atlantic horseshoe crab</name>
    <dbReference type="NCBI Taxonomy" id="6850"/>
    <lineage>
        <taxon>Eukaryota</taxon>
        <taxon>Metazoa</taxon>
        <taxon>Ecdysozoa</taxon>
        <taxon>Arthropoda</taxon>
        <taxon>Chelicerata</taxon>
        <taxon>Merostomata</taxon>
        <taxon>Xiphosura</taxon>
        <taxon>Limulidae</taxon>
        <taxon>Limulus</taxon>
    </lineage>
</organism>
<comment type="function">
    <text evidence="9">Ligand for members of the frizzled family of seven transmembrane receptors.</text>
</comment>
<comment type="subcellular location">
    <subcellularLocation>
        <location evidence="1 9">Secreted</location>
        <location evidence="1 9">Extracellular space</location>
        <location evidence="1 9">Extracellular matrix</location>
    </subcellularLocation>
</comment>
<evidence type="ECO:0000256" key="7">
    <source>
        <dbReference type="ARBA" id="ARBA00023157"/>
    </source>
</evidence>
<dbReference type="GeneID" id="106469094"/>
<dbReference type="Proteomes" id="UP000694941">
    <property type="component" value="Unplaced"/>
</dbReference>
<reference evidence="11" key="1">
    <citation type="submission" date="2025-08" db="UniProtKB">
        <authorList>
            <consortium name="RefSeq"/>
        </authorList>
    </citation>
    <scope>IDENTIFICATION</scope>
    <source>
        <tissue evidence="11">Muscle</tissue>
    </source>
</reference>
<dbReference type="Pfam" id="PF00110">
    <property type="entry name" value="wnt"/>
    <property type="match status" value="1"/>
</dbReference>
<keyword evidence="3 9" id="KW-0217">Developmental protein</keyword>
<evidence type="ECO:0000256" key="6">
    <source>
        <dbReference type="ARBA" id="ARBA00022687"/>
    </source>
</evidence>
<keyword evidence="5" id="KW-0272">Extracellular matrix</keyword>
<evidence type="ECO:0000256" key="4">
    <source>
        <dbReference type="ARBA" id="ARBA00022525"/>
    </source>
</evidence>
<dbReference type="PANTHER" id="PTHR12027:SF102">
    <property type="entry name" value="PROTEIN WNT"/>
    <property type="match status" value="1"/>
</dbReference>
<proteinExistence type="inferred from homology"/>
<comment type="similarity">
    <text evidence="2 9">Belongs to the Wnt family.</text>
</comment>
<dbReference type="InterPro" id="IPR018161">
    <property type="entry name" value="Wnt_CS"/>
</dbReference>
<accession>A0ABM1TDX5</accession>
<dbReference type="CDD" id="cd19343">
    <property type="entry name" value="Wnt_Wnt11"/>
    <property type="match status" value="1"/>
</dbReference>
<evidence type="ECO:0000256" key="2">
    <source>
        <dbReference type="ARBA" id="ARBA00005683"/>
    </source>
</evidence>
<name>A0ABM1TDX5_LIMPO</name>
<keyword evidence="10" id="KW-1185">Reference proteome</keyword>
<protein>
    <recommendedName>
        <fullName evidence="9">Protein Wnt</fullName>
    </recommendedName>
</protein>
<dbReference type="SMART" id="SM00097">
    <property type="entry name" value="WNT1"/>
    <property type="match status" value="1"/>
</dbReference>
<evidence type="ECO:0000313" key="10">
    <source>
        <dbReference type="Proteomes" id="UP000694941"/>
    </source>
</evidence>
<dbReference type="InterPro" id="IPR005817">
    <property type="entry name" value="Wnt"/>
</dbReference>
<dbReference type="PRINTS" id="PR01349">
    <property type="entry name" value="WNTPROTEIN"/>
</dbReference>
<gene>
    <name evidence="11" type="primary">LOC106469094</name>
</gene>